<feature type="transmembrane region" description="Helical" evidence="2">
    <location>
        <begin position="157"/>
        <end position="179"/>
    </location>
</feature>
<geneLocation type="mitochondrion" evidence="5"/>
<evidence type="ECO:0000313" key="6">
    <source>
        <dbReference type="Proteomes" id="UP000039324"/>
    </source>
</evidence>
<gene>
    <name evidence="4" type="ORF">PBRA_002637</name>
    <name evidence="5" type="ORF">PLBR_LOCUS2012</name>
</gene>
<keyword evidence="2" id="KW-0472">Membrane</keyword>
<name>A0A0G4J551_PLABS</name>
<protein>
    <recommendedName>
        <fullName evidence="3">PH domain-containing protein</fullName>
    </recommendedName>
</protein>
<evidence type="ECO:0000256" key="1">
    <source>
        <dbReference type="SAM" id="MobiDB-lite"/>
    </source>
</evidence>
<keyword evidence="5" id="KW-0496">Mitochondrion</keyword>
<evidence type="ECO:0000256" key="2">
    <source>
        <dbReference type="SAM" id="Phobius"/>
    </source>
</evidence>
<dbReference type="AlphaFoldDB" id="A0A0G4J551"/>
<dbReference type="Proteomes" id="UP000290189">
    <property type="component" value="Unassembled WGS sequence"/>
</dbReference>
<feature type="region of interest" description="Disordered" evidence="1">
    <location>
        <begin position="190"/>
        <end position="281"/>
    </location>
</feature>
<feature type="transmembrane region" description="Helical" evidence="2">
    <location>
        <begin position="130"/>
        <end position="150"/>
    </location>
</feature>
<dbReference type="EMBL" id="OVEO01000003">
    <property type="protein sequence ID" value="SPQ94797.1"/>
    <property type="molecule type" value="Genomic_DNA"/>
</dbReference>
<dbReference type="CDD" id="cd00821">
    <property type="entry name" value="PH"/>
    <property type="match status" value="1"/>
</dbReference>
<sequence length="407" mass="42175">MGGTVGPGGAVHCGMASVGAGGHMSPREASVGAAWLWAVLAVLDLLVGVPIAHVVVVALSGGVIRTALGRSVFSFVEAAALGVGMGSAFVVAVLCSPGMTTFVADTVLFGHVAFQLSSTPVPGHHDRVPILLAIMVLCADYIATSTIRCFSTLVCRIILAASAATGGVFLACLILGEILRLPPSTQQQEAVASETDVRHDASASQSHCGASGALETVSQRPRSVASRTMPARKDPVATPASEDDELDIALPQRSLSIGSKTMPTPKEAAAASTTTTTPASSATLTSGFLDVFAAHKAEMAWLEAKGRLIKGEVLMKHGKGASTPRHRFVRLNPSSGCLEWWQPDASALVGQSPVSTLLSAGLCPGSNRALFRVDFVSRTLTLEAPTPDIAAQWLLDLSQLLQHKSLF</sequence>
<keyword evidence="2" id="KW-0812">Transmembrane</keyword>
<dbReference type="SUPFAM" id="SSF50729">
    <property type="entry name" value="PH domain-like"/>
    <property type="match status" value="1"/>
</dbReference>
<dbReference type="InterPro" id="IPR001849">
    <property type="entry name" value="PH_domain"/>
</dbReference>
<keyword evidence="6" id="KW-1185">Reference proteome</keyword>
<feature type="compositionally biased region" description="Low complexity" evidence="1">
    <location>
        <begin position="268"/>
        <end position="281"/>
    </location>
</feature>
<organism evidence="4 6">
    <name type="scientific">Plasmodiophora brassicae</name>
    <name type="common">Clubroot disease agent</name>
    <dbReference type="NCBI Taxonomy" id="37360"/>
    <lineage>
        <taxon>Eukaryota</taxon>
        <taxon>Sar</taxon>
        <taxon>Rhizaria</taxon>
        <taxon>Endomyxa</taxon>
        <taxon>Phytomyxea</taxon>
        <taxon>Plasmodiophorida</taxon>
        <taxon>Plasmodiophoridae</taxon>
        <taxon>Plasmodiophora</taxon>
    </lineage>
</organism>
<feature type="domain" description="PH" evidence="3">
    <location>
        <begin position="307"/>
        <end position="404"/>
    </location>
</feature>
<keyword evidence="2" id="KW-1133">Transmembrane helix</keyword>
<proteinExistence type="predicted"/>
<accession>A0A0G4J551</accession>
<dbReference type="SMART" id="SM00233">
    <property type="entry name" value="PH"/>
    <property type="match status" value="1"/>
</dbReference>
<feature type="transmembrane region" description="Helical" evidence="2">
    <location>
        <begin position="34"/>
        <end position="60"/>
    </location>
</feature>
<dbReference type="EMBL" id="CDSF01000133">
    <property type="protein sequence ID" value="CEP02670.1"/>
    <property type="molecule type" value="Genomic_DNA"/>
</dbReference>
<feature type="compositionally biased region" description="Polar residues" evidence="1">
    <location>
        <begin position="253"/>
        <end position="262"/>
    </location>
</feature>
<evidence type="ECO:0000313" key="5">
    <source>
        <dbReference type="EMBL" id="SPQ94797.1"/>
    </source>
</evidence>
<evidence type="ECO:0000313" key="7">
    <source>
        <dbReference type="Proteomes" id="UP000290189"/>
    </source>
</evidence>
<dbReference type="Proteomes" id="UP000039324">
    <property type="component" value="Unassembled WGS sequence"/>
</dbReference>
<reference evidence="5 7" key="2">
    <citation type="submission" date="2018-03" db="EMBL/GenBank/DDBJ databases">
        <authorList>
            <person name="Fogelqvist J."/>
        </authorList>
    </citation>
    <scope>NUCLEOTIDE SEQUENCE [LARGE SCALE GENOMIC DNA]</scope>
</reference>
<evidence type="ECO:0000259" key="3">
    <source>
        <dbReference type="SMART" id="SM00233"/>
    </source>
</evidence>
<evidence type="ECO:0000313" key="4">
    <source>
        <dbReference type="EMBL" id="CEP02670.1"/>
    </source>
</evidence>
<feature type="transmembrane region" description="Helical" evidence="2">
    <location>
        <begin position="72"/>
        <end position="94"/>
    </location>
</feature>
<reference evidence="4 6" key="1">
    <citation type="submission" date="2015-02" db="EMBL/GenBank/DDBJ databases">
        <authorList>
            <person name="Chooi Y.-H."/>
        </authorList>
    </citation>
    <scope>NUCLEOTIDE SEQUENCE [LARGE SCALE GENOMIC DNA]</scope>
    <source>
        <strain evidence="4">E3</strain>
    </source>
</reference>